<dbReference type="Pfam" id="PF13472">
    <property type="entry name" value="Lipase_GDSL_2"/>
    <property type="match status" value="1"/>
</dbReference>
<proteinExistence type="predicted"/>
<reference evidence="3" key="1">
    <citation type="submission" date="2024-07" db="EMBL/GenBank/DDBJ databases">
        <title>Halotolerant mesophilic bacterium Ornithinibacillus sp. 4-3, sp. nov., isolated from soil.</title>
        <authorList>
            <person name="Sidarenka A.V."/>
            <person name="Guliayeva D.E."/>
            <person name="Leanovich S.I."/>
            <person name="Hileuskaya K.S."/>
            <person name="Akhremchuk A.E."/>
            <person name="Sikolenko M.A."/>
            <person name="Valentovich L.N."/>
        </authorList>
    </citation>
    <scope>NUCLEOTIDE SEQUENCE</scope>
    <source>
        <strain evidence="3">4-3</strain>
    </source>
</reference>
<keyword evidence="1" id="KW-0812">Transmembrane</keyword>
<dbReference type="EMBL" id="CP162599">
    <property type="protein sequence ID" value="XDK32716.1"/>
    <property type="molecule type" value="Genomic_DNA"/>
</dbReference>
<dbReference type="RefSeq" id="WP_368653404.1">
    <property type="nucleotide sequence ID" value="NZ_CP162599.1"/>
</dbReference>
<evidence type="ECO:0000259" key="2">
    <source>
        <dbReference type="Pfam" id="PF13472"/>
    </source>
</evidence>
<protein>
    <submittedName>
        <fullName evidence="3">GDSL-type esterase/lipase family protein</fullName>
    </submittedName>
</protein>
<dbReference type="GO" id="GO:0004622">
    <property type="term" value="F:phosphatidylcholine lysophospholipase activity"/>
    <property type="evidence" value="ECO:0007669"/>
    <property type="project" value="TreeGrafter"/>
</dbReference>
<feature type="domain" description="SGNH hydrolase-type esterase" evidence="2">
    <location>
        <begin position="95"/>
        <end position="283"/>
    </location>
</feature>
<keyword evidence="1" id="KW-1133">Transmembrane helix</keyword>
<keyword evidence="1" id="KW-0472">Membrane</keyword>
<evidence type="ECO:0000256" key="1">
    <source>
        <dbReference type="SAM" id="Phobius"/>
    </source>
</evidence>
<dbReference type="InterPro" id="IPR051532">
    <property type="entry name" value="Ester_Hydrolysis_Enzymes"/>
</dbReference>
<sequence length="314" mass="35699">MISIIRKIIYGIIGILIIIGGVSIYAYSKQQSNFAKLKEVPPVTEDILEQIAEEEIEPEEFVEEEVPASSTNGIRERIKSALNSFLHQDIKIVGIGDSLTQGVGDEHNAGGYIGILDRTINAENQIATFENFGKRGNRTDQMLVRMEEEEEISESLKSADIILITIGANDIMKVARDNFVDLHYLQFARERVKYEERINTILTQMRELNNKAHIFLLGIYNPFAQYFPEIEELGTIVNDWNRTSNFTTSQYEDVTFIPMQDVFDQASDNLFADDHFHPNSLGYYHMAERVLEFLTNIEVEGGNDEEENGTTTGE</sequence>
<organism evidence="3">
    <name type="scientific">Ornithinibacillus sp. 4-3</name>
    <dbReference type="NCBI Taxonomy" id="3231488"/>
    <lineage>
        <taxon>Bacteria</taxon>
        <taxon>Bacillati</taxon>
        <taxon>Bacillota</taxon>
        <taxon>Bacilli</taxon>
        <taxon>Bacillales</taxon>
        <taxon>Bacillaceae</taxon>
        <taxon>Ornithinibacillus</taxon>
    </lineage>
</organism>
<dbReference type="SUPFAM" id="SSF52266">
    <property type="entry name" value="SGNH hydrolase"/>
    <property type="match status" value="1"/>
</dbReference>
<accession>A0AB39HK94</accession>
<dbReference type="PANTHER" id="PTHR30383:SF27">
    <property type="entry name" value="SPORE GERMINATION LIPASE LIPC"/>
    <property type="match status" value="1"/>
</dbReference>
<name>A0AB39HK94_9BACI</name>
<dbReference type="PANTHER" id="PTHR30383">
    <property type="entry name" value="THIOESTERASE 1/PROTEASE 1/LYSOPHOSPHOLIPASE L1"/>
    <property type="match status" value="1"/>
</dbReference>
<dbReference type="Gene3D" id="3.40.50.1110">
    <property type="entry name" value="SGNH hydrolase"/>
    <property type="match status" value="1"/>
</dbReference>
<evidence type="ECO:0000313" key="3">
    <source>
        <dbReference type="EMBL" id="XDK32716.1"/>
    </source>
</evidence>
<feature type="transmembrane region" description="Helical" evidence="1">
    <location>
        <begin position="7"/>
        <end position="27"/>
    </location>
</feature>
<dbReference type="AlphaFoldDB" id="A0AB39HK94"/>
<dbReference type="InterPro" id="IPR036514">
    <property type="entry name" value="SGNH_hydro_sf"/>
</dbReference>
<dbReference type="InterPro" id="IPR013830">
    <property type="entry name" value="SGNH_hydro"/>
</dbReference>
<gene>
    <name evidence="3" type="ORF">AB4Y30_17165</name>
</gene>